<evidence type="ECO:0000256" key="5">
    <source>
        <dbReference type="ARBA" id="ARBA00023136"/>
    </source>
</evidence>
<keyword evidence="3 7" id="KW-0812">Transmembrane</keyword>
<feature type="region of interest" description="Disordered" evidence="6">
    <location>
        <begin position="1"/>
        <end position="24"/>
    </location>
</feature>
<feature type="transmembrane region" description="Helical" evidence="7">
    <location>
        <begin position="69"/>
        <end position="88"/>
    </location>
</feature>
<sequence>MYAYTEYADPRDPPKTAGSAVSELSPPTEAELVLLAKLRSLQTGDWEAQLRTPPPPAGVLDKIGNPTPLAVAVFGLTNTLMSLVLMHVREVDQLNILVGTMWFVAGLVNIIVSVFELLVGNTFAYTIFGSLGGYFMSLGAMLTPAFGVSAAYGKSAATAAEFSNAMGLFNACWAAMFVLFFIVSIRSNLFMVMIFACVATTCAISAVGDFQAAKGHKHQKHNLDRIAGVFLFISSVPNWYLLWLILTISSGTYVKLPTGDIGIAKKKHDAQMAAAFGKKA</sequence>
<feature type="transmembrane region" description="Helical" evidence="7">
    <location>
        <begin position="165"/>
        <end position="183"/>
    </location>
</feature>
<dbReference type="Proteomes" id="UP000799640">
    <property type="component" value="Unassembled WGS sequence"/>
</dbReference>
<dbReference type="InterPro" id="IPR000791">
    <property type="entry name" value="Gpr1/Fun34/SatP-like"/>
</dbReference>
<comment type="subcellular location">
    <subcellularLocation>
        <location evidence="1">Membrane</location>
        <topology evidence="1">Multi-pass membrane protein</topology>
    </subcellularLocation>
</comment>
<comment type="similarity">
    <text evidence="2">Belongs to the acetate uptake transporter (AceTr) (TC 2.A.96) family.</text>
</comment>
<protein>
    <submittedName>
        <fullName evidence="8">Uncharacterized protein</fullName>
    </submittedName>
</protein>
<dbReference type="InterPro" id="IPR051633">
    <property type="entry name" value="AceTr"/>
</dbReference>
<dbReference type="GO" id="GO:0015123">
    <property type="term" value="F:acetate transmembrane transporter activity"/>
    <property type="evidence" value="ECO:0007669"/>
    <property type="project" value="TreeGrafter"/>
</dbReference>
<dbReference type="Pfam" id="PF01184">
    <property type="entry name" value="Gpr1_Fun34_YaaH"/>
    <property type="match status" value="1"/>
</dbReference>
<proteinExistence type="inferred from homology"/>
<evidence type="ECO:0000256" key="3">
    <source>
        <dbReference type="ARBA" id="ARBA00022692"/>
    </source>
</evidence>
<dbReference type="OrthoDB" id="3648309at2759"/>
<dbReference type="PANTHER" id="PTHR31123:SF7">
    <property type="entry name" value="MARVEL DOMAIN-CONTAINING PROTEIN"/>
    <property type="match status" value="1"/>
</dbReference>
<feature type="transmembrane region" description="Helical" evidence="7">
    <location>
        <begin position="229"/>
        <end position="248"/>
    </location>
</feature>
<dbReference type="EMBL" id="ML996687">
    <property type="protein sequence ID" value="KAF2405636.1"/>
    <property type="molecule type" value="Genomic_DNA"/>
</dbReference>
<evidence type="ECO:0000256" key="1">
    <source>
        <dbReference type="ARBA" id="ARBA00004141"/>
    </source>
</evidence>
<evidence type="ECO:0000256" key="4">
    <source>
        <dbReference type="ARBA" id="ARBA00022989"/>
    </source>
</evidence>
<keyword evidence="4 7" id="KW-1133">Transmembrane helix</keyword>
<evidence type="ECO:0000256" key="7">
    <source>
        <dbReference type="SAM" id="Phobius"/>
    </source>
</evidence>
<gene>
    <name evidence="8" type="ORF">EJ06DRAFT_468531</name>
</gene>
<name>A0A6G1IBZ5_9PEZI</name>
<evidence type="ECO:0000313" key="9">
    <source>
        <dbReference type="Proteomes" id="UP000799640"/>
    </source>
</evidence>
<dbReference type="PANTHER" id="PTHR31123">
    <property type="entry name" value="ACCUMULATION OF DYADS PROTEIN 2-RELATED"/>
    <property type="match status" value="1"/>
</dbReference>
<feature type="transmembrane region" description="Helical" evidence="7">
    <location>
        <begin position="189"/>
        <end position="208"/>
    </location>
</feature>
<evidence type="ECO:0000256" key="2">
    <source>
        <dbReference type="ARBA" id="ARBA00005587"/>
    </source>
</evidence>
<evidence type="ECO:0000256" key="6">
    <source>
        <dbReference type="SAM" id="MobiDB-lite"/>
    </source>
</evidence>
<dbReference type="GO" id="GO:0005886">
    <property type="term" value="C:plasma membrane"/>
    <property type="evidence" value="ECO:0007669"/>
    <property type="project" value="TreeGrafter"/>
</dbReference>
<accession>A0A6G1IBZ5</accession>
<reference evidence="8" key="1">
    <citation type="journal article" date="2020" name="Stud. Mycol.">
        <title>101 Dothideomycetes genomes: a test case for predicting lifestyles and emergence of pathogens.</title>
        <authorList>
            <person name="Haridas S."/>
            <person name="Albert R."/>
            <person name="Binder M."/>
            <person name="Bloem J."/>
            <person name="Labutti K."/>
            <person name="Salamov A."/>
            <person name="Andreopoulos B."/>
            <person name="Baker S."/>
            <person name="Barry K."/>
            <person name="Bills G."/>
            <person name="Bluhm B."/>
            <person name="Cannon C."/>
            <person name="Castanera R."/>
            <person name="Culley D."/>
            <person name="Daum C."/>
            <person name="Ezra D."/>
            <person name="Gonzalez J."/>
            <person name="Henrissat B."/>
            <person name="Kuo A."/>
            <person name="Liang C."/>
            <person name="Lipzen A."/>
            <person name="Lutzoni F."/>
            <person name="Magnuson J."/>
            <person name="Mondo S."/>
            <person name="Nolan M."/>
            <person name="Ohm R."/>
            <person name="Pangilinan J."/>
            <person name="Park H.-J."/>
            <person name="Ramirez L."/>
            <person name="Alfaro M."/>
            <person name="Sun H."/>
            <person name="Tritt A."/>
            <person name="Yoshinaga Y."/>
            <person name="Zwiers L.-H."/>
            <person name="Turgeon B."/>
            <person name="Goodwin S."/>
            <person name="Spatafora J."/>
            <person name="Crous P."/>
            <person name="Grigoriev I."/>
        </authorList>
    </citation>
    <scope>NUCLEOTIDE SEQUENCE</scope>
    <source>
        <strain evidence="8">CBS 262.69</strain>
    </source>
</reference>
<dbReference type="AlphaFoldDB" id="A0A6G1IBZ5"/>
<organism evidence="8 9">
    <name type="scientific">Trichodelitschia bisporula</name>
    <dbReference type="NCBI Taxonomy" id="703511"/>
    <lineage>
        <taxon>Eukaryota</taxon>
        <taxon>Fungi</taxon>
        <taxon>Dikarya</taxon>
        <taxon>Ascomycota</taxon>
        <taxon>Pezizomycotina</taxon>
        <taxon>Dothideomycetes</taxon>
        <taxon>Dothideomycetes incertae sedis</taxon>
        <taxon>Phaeotrichales</taxon>
        <taxon>Phaeotrichaceae</taxon>
        <taxon>Trichodelitschia</taxon>
    </lineage>
</organism>
<evidence type="ECO:0000313" key="8">
    <source>
        <dbReference type="EMBL" id="KAF2405636.1"/>
    </source>
</evidence>
<feature type="transmembrane region" description="Helical" evidence="7">
    <location>
        <begin position="100"/>
        <end position="128"/>
    </location>
</feature>
<feature type="transmembrane region" description="Helical" evidence="7">
    <location>
        <begin position="134"/>
        <end position="153"/>
    </location>
</feature>
<keyword evidence="5 7" id="KW-0472">Membrane</keyword>
<keyword evidence="9" id="KW-1185">Reference proteome</keyword>